<name>A0A2H4SEA7_CORMI</name>
<dbReference type="VEuPathDB" id="FungiDB:CCM_00076"/>
<gene>
    <name evidence="1" type="ORF">A9K55_007524</name>
</gene>
<dbReference type="OrthoDB" id="5403641at2759"/>
<protein>
    <submittedName>
        <fullName evidence="1">Uncharacterized protein</fullName>
    </submittedName>
</protein>
<dbReference type="Proteomes" id="UP000323067">
    <property type="component" value="Chromosome vii"/>
</dbReference>
<sequence>MFRSMVAGSSSAMIVGLAGTMVSSMIWGTATLPFIICSSIGFFGGSLRWYMVSSQEALQQLDRYPALLRMHVIANFPWLPEYARYGPAWYTSQRFGATWVRKSILVASWLSAQPALDEIHQQAEAAIVQEYAEGREREEEHEKE</sequence>
<dbReference type="VEuPathDB" id="FungiDB:A9K55_007524"/>
<accession>A0A2H4SEA7</accession>
<dbReference type="AlphaFoldDB" id="A0A2H4SEA7"/>
<dbReference type="EMBL" id="CP023324">
    <property type="protein sequence ID" value="ATY61417.1"/>
    <property type="molecule type" value="Genomic_DNA"/>
</dbReference>
<proteinExistence type="predicted"/>
<evidence type="ECO:0000313" key="2">
    <source>
        <dbReference type="Proteomes" id="UP000323067"/>
    </source>
</evidence>
<reference evidence="1 2" key="1">
    <citation type="journal article" date="2017" name="BMC Genomics">
        <title>Chromosome level assembly and secondary metabolite potential of the parasitic fungus Cordyceps militaris.</title>
        <authorList>
            <person name="Kramer G.J."/>
            <person name="Nodwell J.R."/>
        </authorList>
    </citation>
    <scope>NUCLEOTIDE SEQUENCE [LARGE SCALE GENOMIC DNA]</scope>
    <source>
        <strain evidence="1 2">ATCC 34164</strain>
    </source>
</reference>
<organism evidence="1 2">
    <name type="scientific">Cordyceps militaris</name>
    <name type="common">Caterpillar fungus</name>
    <name type="synonym">Clavaria militaris</name>
    <dbReference type="NCBI Taxonomy" id="73501"/>
    <lineage>
        <taxon>Eukaryota</taxon>
        <taxon>Fungi</taxon>
        <taxon>Dikarya</taxon>
        <taxon>Ascomycota</taxon>
        <taxon>Pezizomycotina</taxon>
        <taxon>Sordariomycetes</taxon>
        <taxon>Hypocreomycetidae</taxon>
        <taxon>Hypocreales</taxon>
        <taxon>Cordycipitaceae</taxon>
        <taxon>Cordyceps</taxon>
    </lineage>
</organism>
<evidence type="ECO:0000313" key="1">
    <source>
        <dbReference type="EMBL" id="ATY61417.1"/>
    </source>
</evidence>